<evidence type="ECO:0000313" key="2">
    <source>
        <dbReference type="Proteomes" id="UP000198982"/>
    </source>
</evidence>
<keyword evidence="2" id="KW-1185">Reference proteome</keyword>
<sequence>MKQAQPQMCLDFMSSTPFFTGVNSPVADPQIKKQEMSGIAPELALSEMVVDDRVLRLGKTSWKNLLDTAIATGHTELYESSQGEFGLRKPGFRFGPIARVPEIAVPYLRERLAARKGVQKSRHRGH</sequence>
<dbReference type="Proteomes" id="UP000198982">
    <property type="component" value="Unassembled WGS sequence"/>
</dbReference>
<evidence type="ECO:0000313" key="1">
    <source>
        <dbReference type="EMBL" id="SED33978.1"/>
    </source>
</evidence>
<gene>
    <name evidence="1" type="ORF">SAMN05216178_6849</name>
</gene>
<reference evidence="2" key="1">
    <citation type="submission" date="2016-10" db="EMBL/GenBank/DDBJ databases">
        <authorList>
            <person name="Varghese N."/>
            <person name="Submissions S."/>
        </authorList>
    </citation>
    <scope>NUCLEOTIDE SEQUENCE [LARGE SCALE GENOMIC DNA]</scope>
    <source>
        <strain evidence="2">DSM 9751</strain>
    </source>
</reference>
<dbReference type="RefSeq" id="WP_092320818.1">
    <property type="nucleotide sequence ID" value="NZ_FNTJ01000003.1"/>
</dbReference>
<proteinExistence type="predicted"/>
<protein>
    <submittedName>
        <fullName evidence="1">Uncharacterized protein</fullName>
    </submittedName>
</protein>
<dbReference type="EMBL" id="FNTJ01000003">
    <property type="protein sequence ID" value="SED33978.1"/>
    <property type="molecule type" value="Genomic_DNA"/>
</dbReference>
<organism evidence="1 2">
    <name type="scientific">Pseudomonas saponiphila</name>
    <dbReference type="NCBI Taxonomy" id="556534"/>
    <lineage>
        <taxon>Bacteria</taxon>
        <taxon>Pseudomonadati</taxon>
        <taxon>Pseudomonadota</taxon>
        <taxon>Gammaproteobacteria</taxon>
        <taxon>Pseudomonadales</taxon>
        <taxon>Pseudomonadaceae</taxon>
        <taxon>Pseudomonas</taxon>
    </lineage>
</organism>
<dbReference type="AlphaFoldDB" id="A0A1H4ZWB1"/>
<name>A0A1H4ZWB1_9PSED</name>
<accession>A0A1H4ZWB1</accession>